<protein>
    <recommendedName>
        <fullName evidence="14 15">Reverse gyrase</fullName>
        <ecNumber evidence="14">5.6.2.-</ecNumber>
    </recommendedName>
</protein>
<comment type="catalytic activity">
    <reaction evidence="13 14 15">
        <text>ATP + H2O = ADP + phosphate + H(+)</text>
        <dbReference type="Rhea" id="RHEA:13065"/>
        <dbReference type="ChEBI" id="CHEBI:15377"/>
        <dbReference type="ChEBI" id="CHEBI:15378"/>
        <dbReference type="ChEBI" id="CHEBI:30616"/>
        <dbReference type="ChEBI" id="CHEBI:43474"/>
        <dbReference type="ChEBI" id="CHEBI:456216"/>
    </reaction>
</comment>
<dbReference type="PATRIC" id="fig|768679.9.peg.2007"/>
<evidence type="ECO:0000313" key="21">
    <source>
        <dbReference type="Proteomes" id="UP000002654"/>
    </source>
</evidence>
<dbReference type="Gene3D" id="1.10.290.10">
    <property type="entry name" value="Topoisomerase I, domain 4"/>
    <property type="match status" value="1"/>
</dbReference>
<proteinExistence type="inferred from homology"/>
<dbReference type="AlphaFoldDB" id="G4RM03"/>
<dbReference type="GO" id="GO:0005737">
    <property type="term" value="C:cytoplasm"/>
    <property type="evidence" value="ECO:0007669"/>
    <property type="project" value="UniProtKB-SubCell"/>
</dbReference>
<keyword evidence="4 14" id="KW-0479">Metal-binding</keyword>
<feature type="domain" description="RG N-terminal-type" evidence="18">
    <location>
        <begin position="4"/>
        <end position="43"/>
    </location>
</feature>
<dbReference type="SMART" id="SM00436">
    <property type="entry name" value="TOP1Bc"/>
    <property type="match status" value="1"/>
</dbReference>
<evidence type="ECO:0000256" key="13">
    <source>
        <dbReference type="ARBA" id="ARBA00049360"/>
    </source>
</evidence>
<dbReference type="CDD" id="cd18798">
    <property type="entry name" value="SF2_C_reverse_gyrase"/>
    <property type="match status" value="1"/>
</dbReference>
<keyword evidence="6 14" id="KW-0863">Zinc-finger</keyword>
<comment type="subcellular location">
    <subcellularLocation>
        <location evidence="1 14">Cytoplasm</location>
    </subcellularLocation>
</comment>
<sequence>MDFKTIRAIYLHSCPNCGGAVDSSRLAQGLPCSECLPRALKLENLKSVIQALKSEGSLKELATLDEVLRRYEELNVLFEKVVGFRMWGAQRLWAKRLAAGKSFAVVAPTGSGKTTFLLVSSLYMARGGKVLLVFPTSALAYQAYKKLLDYSARANYSGRIISYNTMLREQEREEALKRIEEGDFDILIITSAFLPKYFDVLAKYKFIFIATDDVDSVLRATSKNIERLLRLLGATDEALNLALDIIELNKKRARQMLGGDEKGLEESDVEIKRKREELRRLKARLKLGVFIASGALAKARRTTRLLLFRELLGFDVGGRAEGLRNVYDVYAKLSEDPRAQVAALVKRLGSGGIIYVQDKDLGRELVEYLKGEGIKAEHFFRPRRKVLEAFERGELDALVGLASARSALVRGIDMPHVIRYVIFVGIPKFKFRVKLDEFSAPAYLAFLYNVRGVLPQELKFKADRLIAQLRRIAPYTAGLEKVLTEGPKNSFEEYLLNVVKSAVEFVGLILSRDDVKRAIETSTEVKLTYIDGQLYVLLPDVTTYIQGSGRTSRLYAGGLSRGLSVILVDDEKVLHALRRELELRFDEVKFYDLAETDLDKILREVDSDRETIRRILSGSFKPEELSARDIMKSVLLVVESPTKARTIASFFGRPNMLIVGGVPAYEVSTGDMMLTVIATMGHIYELPTSLAKIEPSEKERVLRAVGRTLSEIYSPEDYAVFKTEDGYIPVYNRIYKCPGASYVDDTEVPENCQPLDIISTLRNLASEVDLVLLGTDPDSEGEKIAYDVYLALRPYVGSIKRIEFHEVTRRAIVNALSSPRDVNLPMVAAQMVRRVEDRWIGFGLSRRVQEAHGLAFLSAGRVQSPVLGWIVERYQSSRAERKFDVTIELEDGSIRLTLPEDSYKALKSEGRVRIKRLEGREVVLQPPPPYTTDEYMRDAVNKLGITAEQAMAIAQDLFESGFITYHRTDSTRVSATGIGIAREYISKRFGADLFKARPWATGEEGAHEAIRPTRPIDAEELRGLVAAGVIQPTIRLTRNHYAAYELIFRRFMSSQMREALVRVEKYEVEAGGYKAEVERVVEIKEEGFLRMYRTVEEARPLREGESPIKITYAKRHVELLSQADVLRLMKERGIGRPSTYAKILEVLSKRGYVVVRGRRKFMIPTKRGIEVYQYLKSNFGKLVSEERTRLIERFMDDVENGRRDYRAVLDELFEEFIEEVLKR</sequence>
<dbReference type="GO" id="GO:0008094">
    <property type="term" value="F:ATP-dependent activity, acting on DNA"/>
    <property type="evidence" value="ECO:0007669"/>
    <property type="project" value="UniProtKB-UniRule"/>
</dbReference>
<dbReference type="GO" id="GO:0003677">
    <property type="term" value="F:DNA binding"/>
    <property type="evidence" value="ECO:0007669"/>
    <property type="project" value="UniProtKB-UniRule"/>
</dbReference>
<dbReference type="InterPro" id="IPR013826">
    <property type="entry name" value="Topo_IA_cen_sub3"/>
</dbReference>
<keyword evidence="7 14" id="KW-0862">Zinc</keyword>
<evidence type="ECO:0000256" key="4">
    <source>
        <dbReference type="ARBA" id="ARBA00022723"/>
    </source>
</evidence>
<dbReference type="InterPro" id="IPR011545">
    <property type="entry name" value="DEAD/DEAH_box_helicase_dom"/>
</dbReference>
<feature type="binding site" evidence="14">
    <location>
        <position position="90"/>
    </location>
    <ligand>
        <name>ATP</name>
        <dbReference type="ChEBI" id="CHEBI:30616"/>
    </ligand>
</feature>
<dbReference type="eggNOG" id="arCOG01526">
    <property type="taxonomic scope" value="Archaea"/>
</dbReference>
<dbReference type="InterPro" id="IPR003593">
    <property type="entry name" value="AAA+_ATPase"/>
</dbReference>
<dbReference type="GO" id="GO:0160097">
    <property type="term" value="F:reverse gyrase activity"/>
    <property type="evidence" value="ECO:0007669"/>
    <property type="project" value="UniProtKB-UniRule"/>
</dbReference>
<evidence type="ECO:0000256" key="12">
    <source>
        <dbReference type="ARBA" id="ARBA00043976"/>
    </source>
</evidence>
<evidence type="ECO:0000256" key="14">
    <source>
        <dbReference type="HAMAP-Rule" id="MF_01125"/>
    </source>
</evidence>
<feature type="domain" description="Toprim" evidence="16">
    <location>
        <begin position="633"/>
        <end position="807"/>
    </location>
</feature>
<keyword evidence="14" id="KW-0378">Hydrolase</keyword>
<evidence type="ECO:0000256" key="10">
    <source>
        <dbReference type="ARBA" id="ARBA00023125"/>
    </source>
</evidence>
<organism evidence="20 21">
    <name type="scientific">Thermoproteus tenax (strain ATCC 35583 / DSM 2078 / JCM 9277 / NBRC 100435 / Kra 1)</name>
    <dbReference type="NCBI Taxonomy" id="768679"/>
    <lineage>
        <taxon>Archaea</taxon>
        <taxon>Thermoproteota</taxon>
        <taxon>Thermoprotei</taxon>
        <taxon>Thermoproteales</taxon>
        <taxon>Thermoproteaceae</taxon>
        <taxon>Thermoproteus</taxon>
    </lineage>
</organism>
<dbReference type="SUPFAM" id="SSF56712">
    <property type="entry name" value="Prokaryotic type I DNA topoisomerase"/>
    <property type="match status" value="1"/>
</dbReference>
<evidence type="ECO:0000256" key="3">
    <source>
        <dbReference type="ARBA" id="ARBA00022490"/>
    </source>
</evidence>
<dbReference type="SUPFAM" id="SSF52540">
    <property type="entry name" value="P-loop containing nucleoside triphosphate hydrolases"/>
    <property type="match status" value="2"/>
</dbReference>
<dbReference type="GO" id="GO:0016887">
    <property type="term" value="F:ATP hydrolysis activity"/>
    <property type="evidence" value="ECO:0007669"/>
    <property type="project" value="RHEA"/>
</dbReference>
<comment type="cofactor">
    <cofactor evidence="14">
        <name>Zn(2+)</name>
        <dbReference type="ChEBI" id="CHEBI:29105"/>
    </cofactor>
    <text evidence="14">Binds 1 or 2 zinc ions per subunit.</text>
</comment>
<evidence type="ECO:0000256" key="11">
    <source>
        <dbReference type="ARBA" id="ARBA00023235"/>
    </source>
</evidence>
<dbReference type="STRING" id="768679.TTX_1984"/>
<dbReference type="KEGG" id="ttn:TTX_1984"/>
<dbReference type="Pfam" id="PF17915">
    <property type="entry name" value="zf_Rg"/>
    <property type="match status" value="1"/>
</dbReference>
<evidence type="ECO:0000313" key="20">
    <source>
        <dbReference type="EMBL" id="CCC82598.1"/>
    </source>
</evidence>
<dbReference type="Pfam" id="PF01751">
    <property type="entry name" value="Toprim"/>
    <property type="match status" value="1"/>
</dbReference>
<dbReference type="EC" id="5.6.2.-" evidence="14"/>
<dbReference type="InterPro" id="IPR013497">
    <property type="entry name" value="Topo_IA_cen"/>
</dbReference>
<dbReference type="GO" id="GO:0006265">
    <property type="term" value="P:DNA topological change"/>
    <property type="evidence" value="ECO:0007669"/>
    <property type="project" value="UniProtKB-UniRule"/>
</dbReference>
<feature type="domain" description="Topo IA-type catalytic" evidence="19">
    <location>
        <begin position="823"/>
        <end position="1221"/>
    </location>
</feature>
<keyword evidence="8 14" id="KW-0067">ATP-binding</keyword>
<dbReference type="InterPro" id="IPR023405">
    <property type="entry name" value="Topo_IA_core_domain"/>
</dbReference>
<dbReference type="CDD" id="cd00186">
    <property type="entry name" value="TOP1Ac"/>
    <property type="match status" value="1"/>
</dbReference>
<dbReference type="GO" id="GO:0006260">
    <property type="term" value="P:DNA replication"/>
    <property type="evidence" value="ECO:0007669"/>
    <property type="project" value="UniProtKB-UniRule"/>
</dbReference>
<dbReference type="SMART" id="SM00487">
    <property type="entry name" value="DEXDc"/>
    <property type="match status" value="1"/>
</dbReference>
<evidence type="ECO:0000256" key="9">
    <source>
        <dbReference type="ARBA" id="ARBA00023029"/>
    </source>
</evidence>
<dbReference type="InterPro" id="IPR003602">
    <property type="entry name" value="Topo_IA_DNA-bd_dom"/>
</dbReference>
<keyword evidence="10 14" id="KW-0238">DNA-binding</keyword>
<dbReference type="Gene3D" id="3.40.50.300">
    <property type="entry name" value="P-loop containing nucleotide triphosphate hydrolases"/>
    <property type="match status" value="3"/>
</dbReference>
<dbReference type="InterPro" id="IPR040569">
    <property type="entry name" value="Znf_Rg"/>
</dbReference>
<feature type="active site" description="O-(5'-phospho-DNA)-tyrosine intermediate" evidence="14">
    <location>
        <position position="965"/>
    </location>
</feature>
<comment type="function">
    <text evidence="15">Modifies the topological state of DNA by introducing positive supercoils in an ATP-dependent process, increasing the linking number in steps of +1. Binds to single-stranded DNA, transiently cleaves and then rejoins the ends, introducing a positive supercoil in the process. The scissile phosphodiester is attacked by the catalytic tyrosine of the enzyme, resulting in the formation of a DNA-(5'-phosphotyrosyl)-enzyme intermediate. Involved in rewinding DNA strands in regions of the chromosome that have opened up to allow replication, transcription, DNA repair and/or for DNA protection.</text>
</comment>
<dbReference type="PANTHER" id="PTHR43505">
    <property type="entry name" value="REVERSE GYRASE"/>
    <property type="match status" value="1"/>
</dbReference>
<dbReference type="InterPro" id="IPR014001">
    <property type="entry name" value="Helicase_ATP-bd"/>
</dbReference>
<dbReference type="OrthoDB" id="30963at2157"/>
<comment type="subunit">
    <text evidence="2 14">Monomer.</text>
</comment>
<comment type="domain">
    <text evidence="14">Introduction of positive supercoils requires the cooperation of both domains. The helicase-like domain probably does not directly unwind DNA, but more likely acts by driving ATP-dependent conformational changes within the whole enzyme. A beta hairpin in the 'latch' region of the N-terminal domain plays a regulatory role in the enzyme, repressing topoisomerase activity in the absence of ATP and preventing the enzyme from acting as an ATP-independent relaxing enzyme; it also helps to coordinate nucleotide hydrolysis by the ATPase domain with the supercoiling activity of the topoisomerase domain.</text>
</comment>
<dbReference type="CDD" id="cd17924">
    <property type="entry name" value="DDXDc_reverse_gyrase"/>
    <property type="match status" value="1"/>
</dbReference>
<evidence type="ECO:0000259" key="16">
    <source>
        <dbReference type="PROSITE" id="PS50880"/>
    </source>
</evidence>
<keyword evidence="21" id="KW-1185">Reference proteome</keyword>
<evidence type="ECO:0000256" key="6">
    <source>
        <dbReference type="ARBA" id="ARBA00022771"/>
    </source>
</evidence>
<dbReference type="EMBL" id="FN869859">
    <property type="protein sequence ID" value="CCC82598.1"/>
    <property type="molecule type" value="Genomic_DNA"/>
</dbReference>
<dbReference type="InterPro" id="IPR003601">
    <property type="entry name" value="Topo_IA_2"/>
</dbReference>
<dbReference type="Gene3D" id="1.10.460.10">
    <property type="entry name" value="Topoisomerase I, domain 2"/>
    <property type="match status" value="1"/>
</dbReference>
<dbReference type="HAMAP" id="MF_01125">
    <property type="entry name" value="Reverse_gyrase"/>
    <property type="match status" value="1"/>
</dbReference>
<comment type="miscellaneous">
    <text evidence="14">This enzyme is the only unique feature of hyperthermophilic bacteria/archaea known and seems to be essential for adaptation to life at high temperatures. It may play a role in stabilization of DNA at high temperatures.</text>
</comment>
<dbReference type="HOGENOM" id="CLU_002886_0_0_2"/>
<keyword evidence="5 14" id="KW-0547">Nucleotide-binding</keyword>
<dbReference type="InterPro" id="IPR013824">
    <property type="entry name" value="Topo_IA_cen_sub1"/>
</dbReference>
<evidence type="ECO:0000256" key="15">
    <source>
        <dbReference type="RuleBase" id="RU004026"/>
    </source>
</evidence>
<evidence type="ECO:0000259" key="17">
    <source>
        <dbReference type="PROSITE" id="PS51192"/>
    </source>
</evidence>
<dbReference type="PROSITE" id="PS50880">
    <property type="entry name" value="TOPRIM"/>
    <property type="match status" value="1"/>
</dbReference>
<dbReference type="Pfam" id="PF00270">
    <property type="entry name" value="DEAD"/>
    <property type="match status" value="1"/>
</dbReference>
<keyword evidence="3 14" id="KW-0963">Cytoplasm</keyword>
<dbReference type="PaxDb" id="768679-TTX_1984"/>
<dbReference type="SMART" id="SM00382">
    <property type="entry name" value="AAA"/>
    <property type="match status" value="1"/>
</dbReference>
<feature type="domain" description="Helicase ATP-binding" evidence="17">
    <location>
        <begin position="94"/>
        <end position="254"/>
    </location>
</feature>
<keyword evidence="11 14" id="KW-0413">Isomerase</keyword>
<dbReference type="NCBIfam" id="TIGR01054">
    <property type="entry name" value="rgy"/>
    <property type="match status" value="1"/>
</dbReference>
<dbReference type="GO" id="GO:0005524">
    <property type="term" value="F:ATP binding"/>
    <property type="evidence" value="ECO:0007669"/>
    <property type="project" value="UniProtKB-UniRule"/>
</dbReference>
<evidence type="ECO:0000256" key="2">
    <source>
        <dbReference type="ARBA" id="ARBA00011245"/>
    </source>
</evidence>
<dbReference type="GeneID" id="11262873"/>
<evidence type="ECO:0000256" key="1">
    <source>
        <dbReference type="ARBA" id="ARBA00004496"/>
    </source>
</evidence>
<dbReference type="InterPro" id="IPR005736">
    <property type="entry name" value="Reverse_gyrase"/>
</dbReference>
<evidence type="ECO:0000259" key="19">
    <source>
        <dbReference type="PROSITE" id="PS52039"/>
    </source>
</evidence>
<evidence type="ECO:0000259" key="18">
    <source>
        <dbReference type="PROSITE" id="PS52036"/>
    </source>
</evidence>
<comment type="similarity">
    <text evidence="14">In the C-terminal section; belongs to the type IA topoisomerase family.</text>
</comment>
<reference evidence="20 21" key="1">
    <citation type="journal article" date="2011" name="PLoS ONE">
        <title>The complete genome sequence of Thermoproteus tenax: a physiologically versatile member of the Crenarchaeota.</title>
        <authorList>
            <person name="Siebers B."/>
            <person name="Zaparty M."/>
            <person name="Raddatz G."/>
            <person name="Tjaden B."/>
            <person name="Albers S.V."/>
            <person name="Bell S.D."/>
            <person name="Blombach F."/>
            <person name="Kletzin A."/>
            <person name="Kyrpides N."/>
            <person name="Lanz C."/>
            <person name="Plagens A."/>
            <person name="Rampp M."/>
            <person name="Rosinus A."/>
            <person name="von Jan M."/>
            <person name="Makarova K.S."/>
            <person name="Klenk H.P."/>
            <person name="Schuster S.C."/>
            <person name="Hensel R."/>
        </authorList>
    </citation>
    <scope>NUCLEOTIDE SEQUENCE [LARGE SCALE GENOMIC DNA]</scope>
    <source>
        <strain evidence="21">ATCC 35583 / DSM 2078 / JCM 9277 / NBRC 100435 / Kra 1</strain>
    </source>
</reference>
<dbReference type="PROSITE" id="PS51192">
    <property type="entry name" value="HELICASE_ATP_BIND_1"/>
    <property type="match status" value="1"/>
</dbReference>
<dbReference type="InterPro" id="IPR006171">
    <property type="entry name" value="TOPRIM_dom"/>
</dbReference>
<dbReference type="Gene3D" id="2.60.510.20">
    <property type="match status" value="1"/>
</dbReference>
<comment type="similarity">
    <text evidence="12 14">In the N-terminal section; belongs to the DEAD box helicase family. DDVD subfamily.</text>
</comment>
<name>G4RM03_THETK</name>
<feature type="region of interest" description="Topoisomerase I" evidence="14">
    <location>
        <begin position="629"/>
        <end position="1223"/>
    </location>
</feature>
<dbReference type="PROSITE" id="PS52039">
    <property type="entry name" value="TOPO_IA_2"/>
    <property type="match status" value="1"/>
</dbReference>
<keyword evidence="9 14" id="KW-0799">Topoisomerase</keyword>
<comment type="function">
    <text evidence="14">Modifies the topological state of DNA by introducing positive supercoils in an ATP-dependent process, increasing the linking number in steps of +1. Binds to single-stranded DNA, transiently cleaves and then rejoins the ends, introducing a positive supercoil in the process. The scissile phosphodiester is attacked by the catalytic tyrosine of the enzyme, resulting in the formation of a DNA-(5'-phosphotyrosyl)-enzyme intermediate. Probably involved in rewinding DNA strands in regions of the chromosome that have opened up to allow replication, transcription, DNA repair and/or for DNA protection.</text>
</comment>
<dbReference type="GO" id="GO:0008270">
    <property type="term" value="F:zinc ion binding"/>
    <property type="evidence" value="ECO:0007669"/>
    <property type="project" value="UniProtKB-UniRule"/>
</dbReference>
<evidence type="ECO:0000256" key="5">
    <source>
        <dbReference type="ARBA" id="ARBA00022741"/>
    </source>
</evidence>
<accession>G4RM03</accession>
<dbReference type="PANTHER" id="PTHR43505:SF1">
    <property type="entry name" value="REVERSE GYRASE"/>
    <property type="match status" value="1"/>
</dbReference>
<evidence type="ECO:0000256" key="7">
    <source>
        <dbReference type="ARBA" id="ARBA00022833"/>
    </source>
</evidence>
<dbReference type="SMART" id="SM00493">
    <property type="entry name" value="TOPRIM"/>
    <property type="match status" value="1"/>
</dbReference>
<dbReference type="Pfam" id="PF01131">
    <property type="entry name" value="Topoisom_bac"/>
    <property type="match status" value="1"/>
</dbReference>
<dbReference type="PROSITE" id="PS52036">
    <property type="entry name" value="ZF_RG_N"/>
    <property type="match status" value="1"/>
</dbReference>
<dbReference type="PRINTS" id="PR00417">
    <property type="entry name" value="PRTPISMRASEI"/>
</dbReference>
<gene>
    <name evidence="14 20" type="primary">rgy</name>
    <name evidence="20" type="ordered locus">TTX_1984</name>
</gene>
<dbReference type="Gene3D" id="3.40.50.140">
    <property type="match status" value="1"/>
</dbReference>
<dbReference type="Proteomes" id="UP000002654">
    <property type="component" value="Chromosome"/>
</dbReference>
<evidence type="ECO:0000256" key="8">
    <source>
        <dbReference type="ARBA" id="ARBA00022840"/>
    </source>
</evidence>
<dbReference type="InterPro" id="IPR027417">
    <property type="entry name" value="P-loop_NTPase"/>
</dbReference>
<dbReference type="RefSeq" id="WP_014127851.1">
    <property type="nucleotide sequence ID" value="NC_016070.1"/>
</dbReference>
<dbReference type="SMART" id="SM00437">
    <property type="entry name" value="TOP1Ac"/>
    <property type="match status" value="1"/>
</dbReference>